<evidence type="ECO:0000313" key="13">
    <source>
        <dbReference type="Proteomes" id="UP001204562"/>
    </source>
</evidence>
<keyword evidence="6 10" id="KW-0648">Protein biosynthesis</keyword>
<dbReference type="GO" id="GO:0050567">
    <property type="term" value="F:glutaminyl-tRNA synthase (glutamine-hydrolyzing) activity"/>
    <property type="evidence" value="ECO:0007669"/>
    <property type="project" value="UniProtKB-UniRule"/>
</dbReference>
<name>A0AAW5JI91_9FIRM</name>
<evidence type="ECO:0000256" key="5">
    <source>
        <dbReference type="ARBA" id="ARBA00022840"/>
    </source>
</evidence>
<feature type="domain" description="Asn/Gln amidotransferase" evidence="11">
    <location>
        <begin position="328"/>
        <end position="475"/>
    </location>
</feature>
<dbReference type="SUPFAM" id="SSF55931">
    <property type="entry name" value="Glutamine synthetase/guanido kinase"/>
    <property type="match status" value="1"/>
</dbReference>
<evidence type="ECO:0000256" key="4">
    <source>
        <dbReference type="ARBA" id="ARBA00022741"/>
    </source>
</evidence>
<dbReference type="RefSeq" id="WP_256303263.1">
    <property type="nucleotide sequence ID" value="NZ_JANFYS010000004.1"/>
</dbReference>
<dbReference type="FunFam" id="1.10.10.410:FF:000001">
    <property type="entry name" value="Aspartyl/glutamyl-tRNA(Asn/Gln) amidotransferase subunit B"/>
    <property type="match status" value="1"/>
</dbReference>
<comment type="catalytic activity">
    <reaction evidence="8 10">
        <text>L-aspartyl-tRNA(Asn) + L-glutamine + ATP + H2O = L-asparaginyl-tRNA(Asn) + L-glutamate + ADP + phosphate + 2 H(+)</text>
        <dbReference type="Rhea" id="RHEA:14513"/>
        <dbReference type="Rhea" id="RHEA-COMP:9674"/>
        <dbReference type="Rhea" id="RHEA-COMP:9677"/>
        <dbReference type="ChEBI" id="CHEBI:15377"/>
        <dbReference type="ChEBI" id="CHEBI:15378"/>
        <dbReference type="ChEBI" id="CHEBI:29985"/>
        <dbReference type="ChEBI" id="CHEBI:30616"/>
        <dbReference type="ChEBI" id="CHEBI:43474"/>
        <dbReference type="ChEBI" id="CHEBI:58359"/>
        <dbReference type="ChEBI" id="CHEBI:78515"/>
        <dbReference type="ChEBI" id="CHEBI:78516"/>
        <dbReference type="ChEBI" id="CHEBI:456216"/>
    </reaction>
</comment>
<dbReference type="InterPro" id="IPR017958">
    <property type="entry name" value="Gln-tRNA_amidoTrfase_suB_CS"/>
</dbReference>
<dbReference type="InterPro" id="IPR042114">
    <property type="entry name" value="GatB_C_1"/>
</dbReference>
<evidence type="ECO:0000256" key="10">
    <source>
        <dbReference type="HAMAP-Rule" id="MF_00121"/>
    </source>
</evidence>
<dbReference type="InterPro" id="IPR014746">
    <property type="entry name" value="Gln_synth/guanido_kin_cat_dom"/>
</dbReference>
<dbReference type="PANTHER" id="PTHR11659">
    <property type="entry name" value="GLUTAMYL-TRNA GLN AMIDOTRANSFERASE SUBUNIT B MITOCHONDRIAL AND PROKARYOTIC PET112-RELATED"/>
    <property type="match status" value="1"/>
</dbReference>
<dbReference type="Proteomes" id="UP001204562">
    <property type="component" value="Unassembled WGS sequence"/>
</dbReference>
<accession>A0AAW5JI91</accession>
<evidence type="ECO:0000256" key="1">
    <source>
        <dbReference type="ARBA" id="ARBA00005306"/>
    </source>
</evidence>
<reference evidence="12" key="1">
    <citation type="submission" date="2022-06" db="EMBL/GenBank/DDBJ databases">
        <title>Isolation of gut microbiota from human fecal samples.</title>
        <authorList>
            <person name="Pamer E.G."/>
            <person name="Barat B."/>
            <person name="Waligurski E."/>
            <person name="Medina S."/>
            <person name="Paddock L."/>
            <person name="Mostad J."/>
        </authorList>
    </citation>
    <scope>NUCLEOTIDE SEQUENCE</scope>
    <source>
        <strain evidence="12">DFI.9.91</strain>
    </source>
</reference>
<dbReference type="Pfam" id="PF02934">
    <property type="entry name" value="GatB_N"/>
    <property type="match status" value="1"/>
</dbReference>
<evidence type="ECO:0000313" key="12">
    <source>
        <dbReference type="EMBL" id="MCQ4769517.1"/>
    </source>
</evidence>
<dbReference type="EMBL" id="JANFYS010000004">
    <property type="protein sequence ID" value="MCQ4769517.1"/>
    <property type="molecule type" value="Genomic_DNA"/>
</dbReference>
<gene>
    <name evidence="10 12" type="primary">gatB</name>
    <name evidence="12" type="ORF">NE579_03420</name>
</gene>
<dbReference type="GO" id="GO:0070681">
    <property type="term" value="P:glutaminyl-tRNAGln biosynthesis via transamidation"/>
    <property type="evidence" value="ECO:0007669"/>
    <property type="project" value="TreeGrafter"/>
</dbReference>
<dbReference type="GO" id="GO:0006412">
    <property type="term" value="P:translation"/>
    <property type="evidence" value="ECO:0007669"/>
    <property type="project" value="UniProtKB-UniRule"/>
</dbReference>
<evidence type="ECO:0000256" key="3">
    <source>
        <dbReference type="ARBA" id="ARBA00022598"/>
    </source>
</evidence>
<evidence type="ECO:0000256" key="7">
    <source>
        <dbReference type="ARBA" id="ARBA00024799"/>
    </source>
</evidence>
<evidence type="ECO:0000259" key="11">
    <source>
        <dbReference type="SMART" id="SM00845"/>
    </source>
</evidence>
<dbReference type="PANTHER" id="PTHR11659:SF0">
    <property type="entry name" value="GLUTAMYL-TRNA(GLN) AMIDOTRANSFERASE SUBUNIT B, MITOCHONDRIAL"/>
    <property type="match status" value="1"/>
</dbReference>
<dbReference type="InterPro" id="IPR023168">
    <property type="entry name" value="GatB_Yqey_C_2"/>
</dbReference>
<dbReference type="InterPro" id="IPR018027">
    <property type="entry name" value="Asn/Gln_amidotransferase"/>
</dbReference>
<dbReference type="NCBIfam" id="TIGR00133">
    <property type="entry name" value="gatB"/>
    <property type="match status" value="1"/>
</dbReference>
<evidence type="ECO:0000256" key="9">
    <source>
        <dbReference type="ARBA" id="ARBA00047913"/>
    </source>
</evidence>
<dbReference type="InterPro" id="IPR004413">
    <property type="entry name" value="GatB"/>
</dbReference>
<comment type="catalytic activity">
    <reaction evidence="9 10">
        <text>L-glutamyl-tRNA(Gln) + L-glutamine + ATP + H2O = L-glutaminyl-tRNA(Gln) + L-glutamate + ADP + phosphate + H(+)</text>
        <dbReference type="Rhea" id="RHEA:17521"/>
        <dbReference type="Rhea" id="RHEA-COMP:9681"/>
        <dbReference type="Rhea" id="RHEA-COMP:9684"/>
        <dbReference type="ChEBI" id="CHEBI:15377"/>
        <dbReference type="ChEBI" id="CHEBI:15378"/>
        <dbReference type="ChEBI" id="CHEBI:29985"/>
        <dbReference type="ChEBI" id="CHEBI:30616"/>
        <dbReference type="ChEBI" id="CHEBI:43474"/>
        <dbReference type="ChEBI" id="CHEBI:58359"/>
        <dbReference type="ChEBI" id="CHEBI:78520"/>
        <dbReference type="ChEBI" id="CHEBI:78521"/>
        <dbReference type="ChEBI" id="CHEBI:456216"/>
    </reaction>
</comment>
<keyword evidence="4 10" id="KW-0547">Nucleotide-binding</keyword>
<dbReference type="NCBIfam" id="NF004014">
    <property type="entry name" value="PRK05477.1-4"/>
    <property type="match status" value="1"/>
</dbReference>
<dbReference type="HAMAP" id="MF_00121">
    <property type="entry name" value="GatB"/>
    <property type="match status" value="1"/>
</dbReference>
<dbReference type="SMART" id="SM00845">
    <property type="entry name" value="GatB_Yqey"/>
    <property type="match status" value="1"/>
</dbReference>
<comment type="subunit">
    <text evidence="2 10">Heterotrimer of A, B and C subunits.</text>
</comment>
<sequence length="479" mass="53815">MTWETVIGLETHVELATKTKIFCSCTTAFGGDPNTHCCPVCTGMPGALPVVNEKVLEFAVKAGLALNGTITRDCRFDRKNYFYPDLPKAYQVSQLYLPIVRNGKVPIQTASGVEKTIRIHELHMEEDAGKLVHDPWIDQTRADYNRCGVPLIEIVTEPDFRSAEEVIAYLEKLRSILQYLGVSDCKMQEGSLRCDVNLSVRPAGSEELGTRTEMKNLNSFKAIARAIEYEARRQVELIQEGKRVVQETRRWDENKDATFAMRSKENAQDYRYFPEPDIPPMELSEEYLEHVRAEIPEMAEAKMARYQRDWGLPVYDTRMITGQKALADFFEETVALGAAPKQAANWIMGEVLRQLSAQGLEAKDMTLTPGTLARLIELVQTGKLNRNTAVKVFDAVFVADGDVDAYVKEHGLEQVSDAGLVGRAVEQVLAANPKSIEDYRAGKEKAFGFLVGQVMRELKGRASPQVVNQTIREKLEQMK</sequence>
<dbReference type="Gene3D" id="1.10.150.380">
    <property type="entry name" value="GatB domain, N-terminal subdomain"/>
    <property type="match status" value="1"/>
</dbReference>
<dbReference type="InterPro" id="IPR003789">
    <property type="entry name" value="Asn/Gln_tRNA_amidoTrase-B-like"/>
</dbReference>
<dbReference type="AlphaFoldDB" id="A0AAW5JI91"/>
<dbReference type="NCBIfam" id="NF004012">
    <property type="entry name" value="PRK05477.1-2"/>
    <property type="match status" value="1"/>
</dbReference>
<comment type="caution">
    <text evidence="12">The sequence shown here is derived from an EMBL/GenBank/DDBJ whole genome shotgun (WGS) entry which is preliminary data.</text>
</comment>
<evidence type="ECO:0000256" key="6">
    <source>
        <dbReference type="ARBA" id="ARBA00022917"/>
    </source>
</evidence>
<evidence type="ECO:0000256" key="2">
    <source>
        <dbReference type="ARBA" id="ARBA00011123"/>
    </source>
</evidence>
<proteinExistence type="inferred from homology"/>
<evidence type="ECO:0000256" key="8">
    <source>
        <dbReference type="ARBA" id="ARBA00047380"/>
    </source>
</evidence>
<keyword evidence="5 10" id="KW-0067">ATP-binding</keyword>
<keyword evidence="3 10" id="KW-0436">Ligase</keyword>
<dbReference type="GO" id="GO:0005524">
    <property type="term" value="F:ATP binding"/>
    <property type="evidence" value="ECO:0007669"/>
    <property type="project" value="UniProtKB-KW"/>
</dbReference>
<protein>
    <recommendedName>
        <fullName evidence="10">Aspartyl/glutamyl-tRNA(Asn/Gln) amidotransferase subunit B</fullName>
        <shortName evidence="10">Asp/Glu-ADT subunit B</shortName>
        <ecNumber evidence="10">6.3.5.-</ecNumber>
    </recommendedName>
</protein>
<dbReference type="EC" id="6.3.5.-" evidence="10"/>
<dbReference type="InterPro" id="IPR006075">
    <property type="entry name" value="Asn/Gln-tRNA_Trfase_suB/E_cat"/>
</dbReference>
<comment type="function">
    <text evidence="7 10">Allows the formation of correctly charged Asn-tRNA(Asn) or Gln-tRNA(Gln) through the transamidation of misacylated Asp-tRNA(Asn) or Glu-tRNA(Gln) in organisms which lack either or both of asparaginyl-tRNA or glutaminyl-tRNA synthetases. The reaction takes place in the presence of glutamine and ATP through an activated phospho-Asp-tRNA(Asn) or phospho-Glu-tRNA(Gln).</text>
</comment>
<dbReference type="Gene3D" id="1.10.10.410">
    <property type="match status" value="1"/>
</dbReference>
<dbReference type="Pfam" id="PF02637">
    <property type="entry name" value="GatB_Yqey"/>
    <property type="match status" value="1"/>
</dbReference>
<organism evidence="12 13">
    <name type="scientific">Intestinimonas massiliensis</name>
    <name type="common">ex Afouda et al. 2020</name>
    <dbReference type="NCBI Taxonomy" id="1673721"/>
    <lineage>
        <taxon>Bacteria</taxon>
        <taxon>Bacillati</taxon>
        <taxon>Bacillota</taxon>
        <taxon>Clostridia</taxon>
        <taxon>Eubacteriales</taxon>
        <taxon>Intestinimonas</taxon>
    </lineage>
</organism>
<dbReference type="PROSITE" id="PS01234">
    <property type="entry name" value="GATB"/>
    <property type="match status" value="1"/>
</dbReference>
<dbReference type="InterPro" id="IPR017959">
    <property type="entry name" value="Asn/Gln-tRNA_amidoTrfase_suB/E"/>
</dbReference>
<dbReference type="SUPFAM" id="SSF89095">
    <property type="entry name" value="GatB/YqeY motif"/>
    <property type="match status" value="1"/>
</dbReference>
<comment type="similarity">
    <text evidence="1 10">Belongs to the GatB/GatE family. GatB subfamily.</text>
</comment>